<dbReference type="Gene3D" id="3.40.190.10">
    <property type="entry name" value="Periplasmic binding protein-like II"/>
    <property type="match status" value="1"/>
</dbReference>
<keyword evidence="13" id="KW-1185">Reference proteome</keyword>
<gene>
    <name evidence="12" type="ORF">SAMN05216499_10674</name>
</gene>
<dbReference type="STRING" id="310782.SAMN05216499_10674"/>
<dbReference type="PANTHER" id="PTHR43289:SF34">
    <property type="entry name" value="SERINE_THREONINE-PROTEIN KINASE YBDM-RELATED"/>
    <property type="match status" value="1"/>
</dbReference>
<evidence type="ECO:0000256" key="8">
    <source>
        <dbReference type="ARBA" id="ARBA00048679"/>
    </source>
</evidence>
<dbReference type="CDD" id="cd14014">
    <property type="entry name" value="STKc_PknB_like"/>
    <property type="match status" value="1"/>
</dbReference>
<feature type="compositionally biased region" description="Low complexity" evidence="10">
    <location>
        <begin position="360"/>
        <end position="375"/>
    </location>
</feature>
<dbReference type="Gene3D" id="3.30.200.20">
    <property type="entry name" value="Phosphorylase Kinase, domain 1"/>
    <property type="match status" value="1"/>
</dbReference>
<keyword evidence="3" id="KW-0808">Transferase</keyword>
<dbReference type="Pfam" id="PF00069">
    <property type="entry name" value="Pkinase"/>
    <property type="match status" value="1"/>
</dbReference>
<dbReference type="GO" id="GO:0005524">
    <property type="term" value="F:ATP binding"/>
    <property type="evidence" value="ECO:0007669"/>
    <property type="project" value="UniProtKB-UniRule"/>
</dbReference>
<keyword evidence="2" id="KW-0723">Serine/threonine-protein kinase</keyword>
<sequence length="1050" mass="110451">MTDGLFAGRYELAELLGHGGMARVHRARDIRMGRTVAVKTLLPDLAGDPDARRRFAREAQAAGALNHPGIVTVHDQDEVRDGDEVVPYLVMEYVRGGTLSQLVRQAVYFAPERAARIACDILDALAHAHSRGTVHRDVKPANVMVTTEGVIKVADFGIARVLDTDSRLTTTGSAIGTPSYMSPEQVNGAEVDARSDVYAVGCVLTELLTGRPPFTDGNPLNLMYWHVHTPPPAPSARNVRVPRELDALVLTALAKDPADRHFDAAVFRDRLRSWLTVSGHAALLAGPAVPPGEDSATRPLGGGADPRATFGAGAGLPSFPAASGGRTPSGAGSRIPPAPATPPSTPPAPSPPSTPPAPSTPSAAAAPSTPSAAAAPSPPPRTANPFGTAPEPTPPPSAPAEHPAYALKPQVPLPPPYHPGTPPPLNSTGGTGEFDPARRARRRWIAGVSGLAVVAVAATVTFVFAPIGGGGGDPTPTPPTGSNRPTGTSVQEAALKLHGGKEGTGYSGGLDGVVKPSATRGGTLQLAASSAEDGMLDPARTYAQPSWNLQRLYLRKLVDYAPVPGAAGRKLLPDLATDTGRVSSDGRTWTFTLKPGLTYENGARITSQDIKYGIERTFDRSVFAAGPSYFVDLLDQGQNYPGPYKDSDPHKLGLRSITTPDASTVVFTLAKPFADFRYVLAMSMAAPVPPTADKNDGKDFQNHPLSSGPYKIASYVANSSLHMVRNPDWKQSTDLVHSALPDAIDLRIYASQDSVENALLSGDVDLDLNGQTLSDSAEARVLNDASLKDHADLAYTGATRYLSLQTDIAPFTNNACRRAIQYAVDRSQIRAVLGGQYEGGDVATTMLPPVVDGYDPNAHPYGYTDGAAYPTQAKLQLTDCGKPGGFDVTLAGPSNSPRLTEAMTVIQHTLAAVGIKVKIVQVDTATYYATLDSPAKLKQAGWGMALTVWAADWPTGGGFLRTLIQPGSPSNYAGLDDSDLNAIAAKADTLTDPAAAADQWKDADATLMRDSVMVPLVYTRHLVYRGSRLTNAYQQQVLGGIDLTALGVRP</sequence>
<organism evidence="12 13">
    <name type="scientific">Actinacidiphila paucisporea</name>
    <dbReference type="NCBI Taxonomy" id="310782"/>
    <lineage>
        <taxon>Bacteria</taxon>
        <taxon>Bacillati</taxon>
        <taxon>Actinomycetota</taxon>
        <taxon>Actinomycetes</taxon>
        <taxon>Kitasatosporales</taxon>
        <taxon>Streptomycetaceae</taxon>
        <taxon>Actinacidiphila</taxon>
    </lineage>
</organism>
<evidence type="ECO:0000256" key="9">
    <source>
        <dbReference type="PROSITE-ProRule" id="PRU10141"/>
    </source>
</evidence>
<dbReference type="FunFam" id="3.30.200.20:FF:000035">
    <property type="entry name" value="Serine/threonine protein kinase Stk1"/>
    <property type="match status" value="1"/>
</dbReference>
<proteinExistence type="predicted"/>
<evidence type="ECO:0000313" key="12">
    <source>
        <dbReference type="EMBL" id="SHL78831.1"/>
    </source>
</evidence>
<evidence type="ECO:0000313" key="13">
    <source>
        <dbReference type="Proteomes" id="UP000184111"/>
    </source>
</evidence>
<dbReference type="PROSITE" id="PS00107">
    <property type="entry name" value="PROTEIN_KINASE_ATP"/>
    <property type="match status" value="1"/>
</dbReference>
<comment type="catalytic activity">
    <reaction evidence="7">
        <text>L-threonyl-[protein] + ATP = O-phospho-L-threonyl-[protein] + ADP + H(+)</text>
        <dbReference type="Rhea" id="RHEA:46608"/>
        <dbReference type="Rhea" id="RHEA-COMP:11060"/>
        <dbReference type="Rhea" id="RHEA-COMP:11605"/>
        <dbReference type="ChEBI" id="CHEBI:15378"/>
        <dbReference type="ChEBI" id="CHEBI:30013"/>
        <dbReference type="ChEBI" id="CHEBI:30616"/>
        <dbReference type="ChEBI" id="CHEBI:61977"/>
        <dbReference type="ChEBI" id="CHEBI:456216"/>
        <dbReference type="EC" id="2.7.11.1"/>
    </reaction>
</comment>
<dbReference type="SMART" id="SM00220">
    <property type="entry name" value="S_TKc"/>
    <property type="match status" value="1"/>
</dbReference>
<keyword evidence="4 9" id="KW-0547">Nucleotide-binding</keyword>
<evidence type="ECO:0000256" key="1">
    <source>
        <dbReference type="ARBA" id="ARBA00012513"/>
    </source>
</evidence>
<reference evidence="12 13" key="1">
    <citation type="submission" date="2016-11" db="EMBL/GenBank/DDBJ databases">
        <authorList>
            <person name="Jaros S."/>
            <person name="Januszkiewicz K."/>
            <person name="Wedrychowicz H."/>
        </authorList>
    </citation>
    <scope>NUCLEOTIDE SEQUENCE [LARGE SCALE GENOMIC DNA]</scope>
    <source>
        <strain evidence="12 13">CGMCC 4.2025</strain>
    </source>
</reference>
<dbReference type="InterPro" id="IPR017441">
    <property type="entry name" value="Protein_kinase_ATP_BS"/>
</dbReference>
<evidence type="ECO:0000256" key="5">
    <source>
        <dbReference type="ARBA" id="ARBA00022777"/>
    </source>
</evidence>
<protein>
    <recommendedName>
        <fullName evidence="1">non-specific serine/threonine protein kinase</fullName>
        <ecNumber evidence="1">2.7.11.1</ecNumber>
    </recommendedName>
</protein>
<dbReference type="GO" id="GO:0004674">
    <property type="term" value="F:protein serine/threonine kinase activity"/>
    <property type="evidence" value="ECO:0007669"/>
    <property type="project" value="UniProtKB-KW"/>
</dbReference>
<comment type="catalytic activity">
    <reaction evidence="8">
        <text>L-seryl-[protein] + ATP = O-phospho-L-seryl-[protein] + ADP + H(+)</text>
        <dbReference type="Rhea" id="RHEA:17989"/>
        <dbReference type="Rhea" id="RHEA-COMP:9863"/>
        <dbReference type="Rhea" id="RHEA-COMP:11604"/>
        <dbReference type="ChEBI" id="CHEBI:15378"/>
        <dbReference type="ChEBI" id="CHEBI:29999"/>
        <dbReference type="ChEBI" id="CHEBI:30616"/>
        <dbReference type="ChEBI" id="CHEBI:83421"/>
        <dbReference type="ChEBI" id="CHEBI:456216"/>
        <dbReference type="EC" id="2.7.11.1"/>
    </reaction>
</comment>
<evidence type="ECO:0000256" key="2">
    <source>
        <dbReference type="ARBA" id="ARBA00022527"/>
    </source>
</evidence>
<dbReference type="Pfam" id="PF00496">
    <property type="entry name" value="SBP_bac_5"/>
    <property type="match status" value="1"/>
</dbReference>
<dbReference type="Gene3D" id="1.10.510.10">
    <property type="entry name" value="Transferase(Phosphotransferase) domain 1"/>
    <property type="match status" value="1"/>
</dbReference>
<keyword evidence="5" id="KW-0418">Kinase</keyword>
<evidence type="ECO:0000256" key="6">
    <source>
        <dbReference type="ARBA" id="ARBA00022840"/>
    </source>
</evidence>
<dbReference type="SUPFAM" id="SSF56112">
    <property type="entry name" value="Protein kinase-like (PK-like)"/>
    <property type="match status" value="1"/>
</dbReference>
<evidence type="ECO:0000256" key="3">
    <source>
        <dbReference type="ARBA" id="ARBA00022679"/>
    </source>
</evidence>
<dbReference type="OrthoDB" id="5240629at2"/>
<dbReference type="Gene3D" id="3.10.105.10">
    <property type="entry name" value="Dipeptide-binding Protein, Domain 3"/>
    <property type="match status" value="1"/>
</dbReference>
<dbReference type="AlphaFoldDB" id="A0A1M7DH30"/>
<keyword evidence="6 9" id="KW-0067">ATP-binding</keyword>
<evidence type="ECO:0000256" key="10">
    <source>
        <dbReference type="SAM" id="MobiDB-lite"/>
    </source>
</evidence>
<feature type="binding site" evidence="9">
    <location>
        <position position="39"/>
    </location>
    <ligand>
        <name>ATP</name>
        <dbReference type="ChEBI" id="CHEBI:30616"/>
    </ligand>
</feature>
<accession>A0A1M7DH30</accession>
<evidence type="ECO:0000259" key="11">
    <source>
        <dbReference type="PROSITE" id="PS50011"/>
    </source>
</evidence>
<feature type="region of interest" description="Disordered" evidence="10">
    <location>
        <begin position="468"/>
        <end position="488"/>
    </location>
</feature>
<feature type="region of interest" description="Disordered" evidence="10">
    <location>
        <begin position="284"/>
        <end position="435"/>
    </location>
</feature>
<dbReference type="InterPro" id="IPR011009">
    <property type="entry name" value="Kinase-like_dom_sf"/>
</dbReference>
<dbReference type="PROSITE" id="PS50011">
    <property type="entry name" value="PROTEIN_KINASE_DOM"/>
    <property type="match status" value="1"/>
</dbReference>
<dbReference type="RefSeq" id="WP_073497029.1">
    <property type="nucleotide sequence ID" value="NZ_FRBI01000006.1"/>
</dbReference>
<dbReference type="InterPro" id="IPR000914">
    <property type="entry name" value="SBP_5_dom"/>
</dbReference>
<dbReference type="SUPFAM" id="SSF53850">
    <property type="entry name" value="Periplasmic binding protein-like II"/>
    <property type="match status" value="1"/>
</dbReference>
<dbReference type="EC" id="2.7.11.1" evidence="1"/>
<feature type="compositionally biased region" description="Pro residues" evidence="10">
    <location>
        <begin position="336"/>
        <end position="359"/>
    </location>
</feature>
<dbReference type="EMBL" id="FRBI01000006">
    <property type="protein sequence ID" value="SHL78831.1"/>
    <property type="molecule type" value="Genomic_DNA"/>
</dbReference>
<feature type="domain" description="Protein kinase" evidence="11">
    <location>
        <begin position="10"/>
        <end position="275"/>
    </location>
</feature>
<dbReference type="CDD" id="cd08506">
    <property type="entry name" value="PBP2_clavulanate_OppA2"/>
    <property type="match status" value="1"/>
</dbReference>
<evidence type="ECO:0000256" key="7">
    <source>
        <dbReference type="ARBA" id="ARBA00047899"/>
    </source>
</evidence>
<dbReference type="GO" id="GO:0045717">
    <property type="term" value="P:negative regulation of fatty acid biosynthetic process"/>
    <property type="evidence" value="ECO:0007669"/>
    <property type="project" value="UniProtKB-ARBA"/>
</dbReference>
<feature type="compositionally biased region" description="Pro residues" evidence="10">
    <location>
        <begin position="411"/>
        <end position="425"/>
    </location>
</feature>
<dbReference type="PANTHER" id="PTHR43289">
    <property type="entry name" value="MITOGEN-ACTIVATED PROTEIN KINASE KINASE KINASE 20-RELATED"/>
    <property type="match status" value="1"/>
</dbReference>
<dbReference type="InterPro" id="IPR000719">
    <property type="entry name" value="Prot_kinase_dom"/>
</dbReference>
<dbReference type="Proteomes" id="UP000184111">
    <property type="component" value="Unassembled WGS sequence"/>
</dbReference>
<dbReference type="FunFam" id="1.10.510.10:FF:000021">
    <property type="entry name" value="Serine/threonine protein kinase"/>
    <property type="match status" value="1"/>
</dbReference>
<name>A0A1M7DH30_9ACTN</name>
<evidence type="ECO:0000256" key="4">
    <source>
        <dbReference type="ARBA" id="ARBA00022741"/>
    </source>
</evidence>